<protein>
    <submittedName>
        <fullName evidence="2">Mitotic spindle assembly checkpoint protein MAD1</fullName>
    </submittedName>
</protein>
<sequence length="250" mass="27458">MPSVSSTGRWGGSGYWRVKGVLILLVLGLVYLAKETLLDEAEAFPSPGGEGSRSLVRESKMLIKESADRLTAQGPYPEGRPKSSGISLPSYELRLSPTTTQTFSMVRGRKRSNGERLLPAVNIPKTEIQNISFECPTTKCKSSDCVVVFPVLLSKGLWAWNVYPETGYQQFQASPQMNGGGFLPSNDVGHSDCNTVVKAPQRLVGYSTDDDTVMIHDAELPDPWVPAVVSEPWVPPFKEGACDYNEWQMN</sequence>
<feature type="region of interest" description="Disordered" evidence="1">
    <location>
        <begin position="69"/>
        <end position="88"/>
    </location>
</feature>
<accession>A0AAD9ET23</accession>
<evidence type="ECO:0000256" key="1">
    <source>
        <dbReference type="SAM" id="MobiDB-lite"/>
    </source>
</evidence>
<gene>
    <name evidence="2" type="ORF">KUDE01_002564</name>
</gene>
<dbReference type="Proteomes" id="UP001228049">
    <property type="component" value="Unassembled WGS sequence"/>
</dbReference>
<name>A0AAD9ET23_DISEL</name>
<evidence type="ECO:0000313" key="3">
    <source>
        <dbReference type="Proteomes" id="UP001228049"/>
    </source>
</evidence>
<organism evidence="2 3">
    <name type="scientific">Dissostichus eleginoides</name>
    <name type="common">Patagonian toothfish</name>
    <name type="synonym">Dissostichus amissus</name>
    <dbReference type="NCBI Taxonomy" id="100907"/>
    <lineage>
        <taxon>Eukaryota</taxon>
        <taxon>Metazoa</taxon>
        <taxon>Chordata</taxon>
        <taxon>Craniata</taxon>
        <taxon>Vertebrata</taxon>
        <taxon>Euteleostomi</taxon>
        <taxon>Actinopterygii</taxon>
        <taxon>Neopterygii</taxon>
        <taxon>Teleostei</taxon>
        <taxon>Neoteleostei</taxon>
        <taxon>Acanthomorphata</taxon>
        <taxon>Eupercaria</taxon>
        <taxon>Perciformes</taxon>
        <taxon>Notothenioidei</taxon>
        <taxon>Nototheniidae</taxon>
        <taxon>Dissostichus</taxon>
    </lineage>
</organism>
<proteinExistence type="predicted"/>
<evidence type="ECO:0000313" key="2">
    <source>
        <dbReference type="EMBL" id="KAK1877249.1"/>
    </source>
</evidence>
<dbReference type="EMBL" id="JASDAP010000027">
    <property type="protein sequence ID" value="KAK1877249.1"/>
    <property type="molecule type" value="Genomic_DNA"/>
</dbReference>
<keyword evidence="3" id="KW-1185">Reference proteome</keyword>
<reference evidence="2" key="1">
    <citation type="submission" date="2023-04" db="EMBL/GenBank/DDBJ databases">
        <title>Chromosome-level genome of Chaenocephalus aceratus.</title>
        <authorList>
            <person name="Park H."/>
        </authorList>
    </citation>
    <scope>NUCLEOTIDE SEQUENCE</scope>
    <source>
        <strain evidence="2">DE</strain>
        <tissue evidence="2">Muscle</tissue>
    </source>
</reference>
<comment type="caution">
    <text evidence="2">The sequence shown here is derived from an EMBL/GenBank/DDBJ whole genome shotgun (WGS) entry which is preliminary data.</text>
</comment>
<dbReference type="AlphaFoldDB" id="A0AAD9ET23"/>